<evidence type="ECO:0000313" key="13">
    <source>
        <dbReference type="Proteomes" id="UP000632774"/>
    </source>
</evidence>
<feature type="domain" description="Alpha-D-phosphohexomutase alpha/beta/alpha" evidence="11">
    <location>
        <begin position="264"/>
        <end position="376"/>
    </location>
</feature>
<dbReference type="PRINTS" id="PR00509">
    <property type="entry name" value="PGMPMM"/>
</dbReference>
<evidence type="ECO:0000256" key="6">
    <source>
        <dbReference type="ARBA" id="ARBA00023235"/>
    </source>
</evidence>
<keyword evidence="6" id="KW-0413">Isomerase</keyword>
<dbReference type="InterPro" id="IPR005846">
    <property type="entry name" value="A-D-PHexomutase_a/b/a-III"/>
</dbReference>
<dbReference type="InterPro" id="IPR036900">
    <property type="entry name" value="A-D-PHexomutase_C_sf"/>
</dbReference>
<proteinExistence type="inferred from homology"/>
<dbReference type="PROSITE" id="PS00710">
    <property type="entry name" value="PGM_PMM"/>
    <property type="match status" value="1"/>
</dbReference>
<evidence type="ECO:0000259" key="9">
    <source>
        <dbReference type="Pfam" id="PF02878"/>
    </source>
</evidence>
<keyword evidence="13" id="KW-1185">Reference proteome</keyword>
<dbReference type="Proteomes" id="UP000632774">
    <property type="component" value="Unassembled WGS sequence"/>
</dbReference>
<dbReference type="PANTHER" id="PTHR45745">
    <property type="entry name" value="PHOSPHOMANNOMUTASE 45A"/>
    <property type="match status" value="1"/>
</dbReference>
<dbReference type="PANTHER" id="PTHR45745:SF1">
    <property type="entry name" value="PHOSPHOGLUCOMUTASE 2B-RELATED"/>
    <property type="match status" value="1"/>
</dbReference>
<dbReference type="Pfam" id="PF02878">
    <property type="entry name" value="PGM_PMM_I"/>
    <property type="match status" value="1"/>
</dbReference>
<organism evidence="12 13">
    <name type="scientific">Mucilaginibacter boryungensis</name>
    <dbReference type="NCBI Taxonomy" id="768480"/>
    <lineage>
        <taxon>Bacteria</taxon>
        <taxon>Pseudomonadati</taxon>
        <taxon>Bacteroidota</taxon>
        <taxon>Sphingobacteriia</taxon>
        <taxon>Sphingobacteriales</taxon>
        <taxon>Sphingobacteriaceae</taxon>
        <taxon>Mucilaginibacter</taxon>
    </lineage>
</organism>
<dbReference type="Gene3D" id="3.30.310.50">
    <property type="entry name" value="Alpha-D-phosphohexomutase, C-terminal domain"/>
    <property type="match status" value="1"/>
</dbReference>
<evidence type="ECO:0000313" key="12">
    <source>
        <dbReference type="EMBL" id="MBE9666923.1"/>
    </source>
</evidence>
<evidence type="ECO:0000259" key="8">
    <source>
        <dbReference type="Pfam" id="PF00408"/>
    </source>
</evidence>
<keyword evidence="3" id="KW-0597">Phosphoprotein</keyword>
<feature type="domain" description="Alpha-D-phosphohexomutase alpha/beta/alpha" evidence="10">
    <location>
        <begin position="162"/>
        <end position="260"/>
    </location>
</feature>
<evidence type="ECO:0000256" key="5">
    <source>
        <dbReference type="ARBA" id="ARBA00022842"/>
    </source>
</evidence>
<dbReference type="InterPro" id="IPR005841">
    <property type="entry name" value="Alpha-D-phosphohexomutase_SF"/>
</dbReference>
<dbReference type="EMBL" id="JADFFM010000001">
    <property type="protein sequence ID" value="MBE9666923.1"/>
    <property type="molecule type" value="Genomic_DNA"/>
</dbReference>
<dbReference type="Pfam" id="PF02880">
    <property type="entry name" value="PGM_PMM_III"/>
    <property type="match status" value="1"/>
</dbReference>
<dbReference type="InterPro" id="IPR005845">
    <property type="entry name" value="A-D-PHexomutase_a/b/a-II"/>
</dbReference>
<comment type="caution">
    <text evidence="12">The sequence shown here is derived from an EMBL/GenBank/DDBJ whole genome shotgun (WGS) entry which is preliminary data.</text>
</comment>
<dbReference type="InterPro" id="IPR016055">
    <property type="entry name" value="A-D-PHexomutase_a/b/a-I/II/III"/>
</dbReference>
<dbReference type="InterPro" id="IPR016066">
    <property type="entry name" value="A-D-PHexomutase_CS"/>
</dbReference>
<dbReference type="Pfam" id="PF00408">
    <property type="entry name" value="PGM_PMM_IV"/>
    <property type="match status" value="1"/>
</dbReference>
<gene>
    <name evidence="12" type="ORF">IRJ18_11175</name>
</gene>
<dbReference type="Pfam" id="PF02879">
    <property type="entry name" value="PGM_PMM_II"/>
    <property type="match status" value="1"/>
</dbReference>
<evidence type="ECO:0000256" key="7">
    <source>
        <dbReference type="RuleBase" id="RU004326"/>
    </source>
</evidence>
<dbReference type="InterPro" id="IPR005844">
    <property type="entry name" value="A-D-PHexomutase_a/b/a-I"/>
</dbReference>
<accession>A0ABR9XHQ2</accession>
<evidence type="ECO:0000256" key="3">
    <source>
        <dbReference type="ARBA" id="ARBA00022553"/>
    </source>
</evidence>
<keyword evidence="4 7" id="KW-0479">Metal-binding</keyword>
<reference evidence="12 13" key="1">
    <citation type="submission" date="2020-10" db="EMBL/GenBank/DDBJ databases">
        <title>Mucilaginibacter mali sp. nov., isolated from rhizosphere soil of apple orchard.</title>
        <authorList>
            <person name="Lee J.-S."/>
            <person name="Kim H.S."/>
            <person name="Kim J.-S."/>
        </authorList>
    </citation>
    <scope>NUCLEOTIDE SEQUENCE [LARGE SCALE GENOMIC DNA]</scope>
    <source>
        <strain evidence="12 13">KCTC 23157</strain>
    </source>
</reference>
<keyword evidence="5 7" id="KW-0460">Magnesium</keyword>
<dbReference type="InterPro" id="IPR005843">
    <property type="entry name" value="A-D-PHexomutase_C"/>
</dbReference>
<evidence type="ECO:0000259" key="10">
    <source>
        <dbReference type="Pfam" id="PF02879"/>
    </source>
</evidence>
<dbReference type="SUPFAM" id="SSF55957">
    <property type="entry name" value="Phosphoglucomutase, C-terminal domain"/>
    <property type="match status" value="1"/>
</dbReference>
<dbReference type="RefSeq" id="WP_194106283.1">
    <property type="nucleotide sequence ID" value="NZ_JADFFM010000001.1"/>
</dbReference>
<dbReference type="Gene3D" id="3.40.120.10">
    <property type="entry name" value="Alpha-D-Glucose-1,6-Bisphosphate, subunit A, domain 3"/>
    <property type="match status" value="3"/>
</dbReference>
<feature type="domain" description="Alpha-D-phosphohexomutase alpha/beta/alpha" evidence="9">
    <location>
        <begin position="4"/>
        <end position="134"/>
    </location>
</feature>
<evidence type="ECO:0000256" key="2">
    <source>
        <dbReference type="ARBA" id="ARBA00010231"/>
    </source>
</evidence>
<evidence type="ECO:0000256" key="1">
    <source>
        <dbReference type="ARBA" id="ARBA00001946"/>
    </source>
</evidence>
<evidence type="ECO:0000256" key="4">
    <source>
        <dbReference type="ARBA" id="ARBA00022723"/>
    </source>
</evidence>
<sequence>MIKIKFGTDGWRAIIADDFTVENVKRVAYATALWLKKEFKEPSAVVGCDPRFAGPLFADVTTAVLASQGVKVFRAENTFVSTPMISLGTVRHKTSAGIIITASHNPPSYNGYKIKASYGGPATPDDIAKVESTIPDTIDLQLKSVADYQKDGLVEFTNLEDMYVAHVENSFDLETIRTCGMNWAYDAMYGAGQNVMRRLFPDITFLHCDHNPGFDGQAPEPIQRNLQEFEDIIKLSDGEIASGLVTDGDADRIGLYDQDGKFVDSHHILLLLIHYMHKVKKQNGEVYSTFSCTSKIQKLCDAYGLNNTVTPIGFKYICDLIVNSGKPFLVGGEESGGIATAGHIPERDGVWIGLIIWEFMAKTGRSLSDLVQEIYDVVGSFAVERYDLHVTEELKQSIISKSKSNSYPSFGDYQVVHTEDLDGFKFFFEDGTWVMIRPSGTEPVLRVYAEASDSAASFKILDATKATLLG</sequence>
<name>A0ABR9XHQ2_9SPHI</name>
<feature type="domain" description="Alpha-D-phosphohexomutase C-terminal" evidence="8">
    <location>
        <begin position="420"/>
        <end position="456"/>
    </location>
</feature>
<evidence type="ECO:0000259" key="11">
    <source>
        <dbReference type="Pfam" id="PF02880"/>
    </source>
</evidence>
<protein>
    <submittedName>
        <fullName evidence="12">Phosphoglucomutase/phosphomannomutase family protein</fullName>
    </submittedName>
</protein>
<dbReference type="SUPFAM" id="SSF53738">
    <property type="entry name" value="Phosphoglucomutase, first 3 domains"/>
    <property type="match status" value="2"/>
</dbReference>
<comment type="similarity">
    <text evidence="2 7">Belongs to the phosphohexose mutase family.</text>
</comment>
<comment type="cofactor">
    <cofactor evidence="1">
        <name>Mg(2+)</name>
        <dbReference type="ChEBI" id="CHEBI:18420"/>
    </cofactor>
</comment>